<feature type="compositionally biased region" description="Basic and acidic residues" evidence="2">
    <location>
        <begin position="226"/>
        <end position="235"/>
    </location>
</feature>
<dbReference type="OrthoDB" id="6436078at2759"/>
<feature type="region of interest" description="Disordered" evidence="2">
    <location>
        <begin position="57"/>
        <end position="85"/>
    </location>
</feature>
<evidence type="ECO:0000256" key="1">
    <source>
        <dbReference type="PROSITE-ProRule" id="PRU00497"/>
    </source>
</evidence>
<evidence type="ECO:0000313" key="4">
    <source>
        <dbReference type="Proteomes" id="UP000054359"/>
    </source>
</evidence>
<name>A0A087THT6_STEMI</name>
<reference evidence="3 4" key="1">
    <citation type="submission" date="2013-11" db="EMBL/GenBank/DDBJ databases">
        <title>Genome sequencing of Stegodyphus mimosarum.</title>
        <authorList>
            <person name="Bechsgaard J."/>
        </authorList>
    </citation>
    <scope>NUCLEOTIDE SEQUENCE [LARGE SCALE GENOMIC DNA]</scope>
</reference>
<evidence type="ECO:0000313" key="3">
    <source>
        <dbReference type="EMBL" id="KFM64675.1"/>
    </source>
</evidence>
<dbReference type="Proteomes" id="UP000054359">
    <property type="component" value="Unassembled WGS sequence"/>
</dbReference>
<keyword evidence="4" id="KW-1185">Reference proteome</keyword>
<dbReference type="PROSITE" id="PS51155">
    <property type="entry name" value="CHIT_BIND_RR_2"/>
    <property type="match status" value="1"/>
</dbReference>
<feature type="non-terminal residue" evidence="3">
    <location>
        <position position="810"/>
    </location>
</feature>
<dbReference type="Pfam" id="PF00379">
    <property type="entry name" value="Chitin_bind_4"/>
    <property type="match status" value="1"/>
</dbReference>
<dbReference type="GO" id="GO:0042302">
    <property type="term" value="F:structural constituent of cuticle"/>
    <property type="evidence" value="ECO:0007669"/>
    <property type="project" value="UniProtKB-UniRule"/>
</dbReference>
<keyword evidence="1" id="KW-0193">Cuticle</keyword>
<feature type="compositionally biased region" description="Polar residues" evidence="2">
    <location>
        <begin position="306"/>
        <end position="336"/>
    </location>
</feature>
<feature type="region of interest" description="Disordered" evidence="2">
    <location>
        <begin position="305"/>
        <end position="343"/>
    </location>
</feature>
<proteinExistence type="predicted"/>
<accession>A0A087THT6</accession>
<sequence length="810" mass="92835">MSADDMRVLTGFCFLIAYAAAAGTEALFRDSLKTTLPRAESERFLSEATEEAVKYVEQQDAKQRQDEKLQQDVKEEIHQRSAPRQSLLAEDYEEVKYGNEEKQVPQSYQFGFEVQDHKEGHQFRHEQKDAAGNVQGRFGYRDSKGQYRQVEYVADDFGFRANVKTNEAGVANEDPADVGIEKSQDWTLHGQVAASGASYPTGDVTIHKDDTNNKVNLQPPQTLVNDEPHSEETRYGLKHSPHPQHYLNPKANPPSSEPDEEYYYTKSNKPLRNKNASPAIVYRHFFKKHAPRRENLIPIRKYPTEFSDTTSNHRPYGSQSENFSPPPNQHQTNNEGYQHENEDYPYENEKNSQIVYQQYEQENHPDNEIDEIRGHFDENGGETEIKHEAPFLVEPEFYEIFKNSANDADFPYPNEKDKLILIQADKVKYGTDLPQQDKKQGVPYPGQTAIFIKHKNEEEPNYGERQYGFYKNRDFFNGNKQSNLLGSTNNNNKSPTPNQIRYGARYISRDMPPTQILQKAIHQPGTQLHYINKADVHSKPSYKPDSNKGAEIHIGAKPHNIKPYNEKVENYPKNLPLSVLQQHNTEGSNQNQEQFPLQQAILEIDADVYKQLIESKAPGQRIVAIPYNSQNYNYGDRASSIPVVLDKNAFPLKPHGILHFPIKHADVEHTHQQQNNMVPLEKLKRPAAIVLHIVDGQNIHFMSPKVPHKEDVSHGKDHVSYKLSQPHVDAFQKPEKEAVKSRDYSKSKWIPITPLWNQIRRQTKQDGASSASSAHNVQYISNLPRTDSSVYKISTTKSQNYSTPGKQRVF</sequence>
<feature type="compositionally biased region" description="Basic and acidic residues" evidence="2">
    <location>
        <begin position="57"/>
        <end position="79"/>
    </location>
</feature>
<feature type="compositionally biased region" description="Polar residues" evidence="2">
    <location>
        <begin position="265"/>
        <end position="275"/>
    </location>
</feature>
<dbReference type="InterPro" id="IPR000618">
    <property type="entry name" value="Insect_cuticle"/>
</dbReference>
<feature type="compositionally biased region" description="Polar residues" evidence="2">
    <location>
        <begin position="213"/>
        <end position="224"/>
    </location>
</feature>
<evidence type="ECO:0000256" key="2">
    <source>
        <dbReference type="SAM" id="MobiDB-lite"/>
    </source>
</evidence>
<feature type="region of interest" description="Disordered" evidence="2">
    <location>
        <begin position="196"/>
        <end position="275"/>
    </location>
</feature>
<gene>
    <name evidence="3" type="ORF">X975_02974</name>
</gene>
<dbReference type="AlphaFoldDB" id="A0A087THT6"/>
<dbReference type="OMA" id="QHENEDY"/>
<dbReference type="EMBL" id="KK115285">
    <property type="protein sequence ID" value="KFM64675.1"/>
    <property type="molecule type" value="Genomic_DNA"/>
</dbReference>
<protein>
    <submittedName>
        <fullName evidence="3">Adult-specific rigid cuticular protein 15.5</fullName>
    </submittedName>
</protein>
<organism evidence="3 4">
    <name type="scientific">Stegodyphus mimosarum</name>
    <name type="common">African social velvet spider</name>
    <dbReference type="NCBI Taxonomy" id="407821"/>
    <lineage>
        <taxon>Eukaryota</taxon>
        <taxon>Metazoa</taxon>
        <taxon>Ecdysozoa</taxon>
        <taxon>Arthropoda</taxon>
        <taxon>Chelicerata</taxon>
        <taxon>Arachnida</taxon>
        <taxon>Araneae</taxon>
        <taxon>Araneomorphae</taxon>
        <taxon>Entelegynae</taxon>
        <taxon>Eresoidea</taxon>
        <taxon>Eresidae</taxon>
        <taxon>Stegodyphus</taxon>
    </lineage>
</organism>